<dbReference type="Pfam" id="PF00620">
    <property type="entry name" value="RhoGAP"/>
    <property type="match status" value="1"/>
</dbReference>
<dbReference type="GO" id="GO:0005737">
    <property type="term" value="C:cytoplasm"/>
    <property type="evidence" value="ECO:0007669"/>
    <property type="project" value="TreeGrafter"/>
</dbReference>
<dbReference type="AlphaFoldDB" id="A0A4P9Z5N5"/>
<dbReference type="GO" id="GO:0007010">
    <property type="term" value="P:cytoskeleton organization"/>
    <property type="evidence" value="ECO:0007669"/>
    <property type="project" value="TreeGrafter"/>
</dbReference>
<dbReference type="Pfam" id="PF00610">
    <property type="entry name" value="DEP"/>
    <property type="match status" value="1"/>
</dbReference>
<feature type="domain" description="Rho-GAP" evidence="3">
    <location>
        <begin position="425"/>
        <end position="620"/>
    </location>
</feature>
<dbReference type="OrthoDB" id="2155291at2759"/>
<evidence type="ECO:0000259" key="3">
    <source>
        <dbReference type="PROSITE" id="PS50238"/>
    </source>
</evidence>
<dbReference type="SMART" id="SM00049">
    <property type="entry name" value="DEP"/>
    <property type="match status" value="1"/>
</dbReference>
<dbReference type="InterPro" id="IPR001060">
    <property type="entry name" value="FCH_dom"/>
</dbReference>
<dbReference type="Gene3D" id="1.10.555.10">
    <property type="entry name" value="Rho GTPase activation protein"/>
    <property type="match status" value="1"/>
</dbReference>
<dbReference type="SMART" id="SM00055">
    <property type="entry name" value="FCH"/>
    <property type="match status" value="1"/>
</dbReference>
<dbReference type="PROSITE" id="PS51741">
    <property type="entry name" value="F_BAR"/>
    <property type="match status" value="1"/>
</dbReference>
<keyword evidence="1" id="KW-0175">Coiled coil</keyword>
<dbReference type="InterPro" id="IPR036390">
    <property type="entry name" value="WH_DNA-bd_sf"/>
</dbReference>
<dbReference type="SUPFAM" id="SSF48350">
    <property type="entry name" value="GTPase activation domain, GAP"/>
    <property type="match status" value="1"/>
</dbReference>
<feature type="domain" description="DEP" evidence="2">
    <location>
        <begin position="215"/>
        <end position="293"/>
    </location>
</feature>
<dbReference type="Pfam" id="PF00611">
    <property type="entry name" value="FCH"/>
    <property type="match status" value="1"/>
</dbReference>
<dbReference type="InterPro" id="IPR008936">
    <property type="entry name" value="Rho_GTPase_activation_prot"/>
</dbReference>
<evidence type="ECO:0000256" key="1">
    <source>
        <dbReference type="PROSITE-ProRule" id="PRU01077"/>
    </source>
</evidence>
<keyword evidence="6" id="KW-1185">Reference proteome</keyword>
<feature type="non-terminal residue" evidence="5">
    <location>
        <position position="632"/>
    </location>
</feature>
<sequence length="632" mass="72218">MTFPTSYRFEDHFWSPHAFDDGDISDYRAGLSVLYEKMQQGCVECDEIAHFLRQRIAIEELYASKLADLSQLKPNPGGFGRDDGASLRQTFENIKAESEQLGRCHRQLADNISVMVLQPLVRFADEHRRRVQSGMNELDGAVRDFEKKASARGMMQASKHVCCELADHAESVIMAEKARLNDVDYMIENPRPAFVRLGPLSFSTERELDAFLGRLQQSVPMEDVRYSLFGVYKHSVNGELLAQWLLQSCREQLKSLRAAEEVGQAMINNGYLKVVGMGGTFQARANHYYQWRRLAPDPEEEEHRKLRAAADDADDAYHQAVSRAEQARMLVEQHLMTYYHAMNQAERERIEEVRSSFTNLAVALSNIMTVTQAVCDRMVVYLEAMRTDFDMQYFVQQYRTGPYSPRPIIYENYYHSPASDQVFGIPIEEQARVMQTKIPPFVAKCLSLIEKELHSLSNEAKQRMWIAPLQLPVVHRLRCTVNTGEPITLKQLRQFDVNTVVGALRLYLMELPDCLCTSSLYEPVKALYRKGGDNIDARFAALRSMLTTMPSANFYTLNRLIEHLYNLAISTSADDGYLASLGMTLGPSILRPEYVTRVNFHDRHPQRLVRDLIAAFRVIFSPIHRSSIVSLG</sequence>
<dbReference type="GO" id="GO:0007264">
    <property type="term" value="P:small GTPase-mediated signal transduction"/>
    <property type="evidence" value="ECO:0007669"/>
    <property type="project" value="TreeGrafter"/>
</dbReference>
<dbReference type="GO" id="GO:0000935">
    <property type="term" value="C:division septum"/>
    <property type="evidence" value="ECO:0007669"/>
    <property type="project" value="TreeGrafter"/>
</dbReference>
<dbReference type="SUPFAM" id="SSF103657">
    <property type="entry name" value="BAR/IMD domain-like"/>
    <property type="match status" value="1"/>
</dbReference>
<dbReference type="GO" id="GO:0005096">
    <property type="term" value="F:GTPase activator activity"/>
    <property type="evidence" value="ECO:0007669"/>
    <property type="project" value="TreeGrafter"/>
</dbReference>
<reference evidence="6" key="1">
    <citation type="journal article" date="2018" name="Nat. Microbiol.">
        <title>Leveraging single-cell genomics to expand the fungal tree of life.</title>
        <authorList>
            <person name="Ahrendt S.R."/>
            <person name="Quandt C.A."/>
            <person name="Ciobanu D."/>
            <person name="Clum A."/>
            <person name="Salamov A."/>
            <person name="Andreopoulos B."/>
            <person name="Cheng J.F."/>
            <person name="Woyke T."/>
            <person name="Pelin A."/>
            <person name="Henrissat B."/>
            <person name="Reynolds N.K."/>
            <person name="Benny G.L."/>
            <person name="Smith M.E."/>
            <person name="James T.Y."/>
            <person name="Grigoriev I.V."/>
        </authorList>
    </citation>
    <scope>NUCLEOTIDE SEQUENCE [LARGE SCALE GENOMIC DNA]</scope>
    <source>
        <strain evidence="6">Benny S71-1</strain>
    </source>
</reference>
<protein>
    <recommendedName>
        <fullName evidence="7">Rho GTPase activation protein</fullName>
    </recommendedName>
</protein>
<dbReference type="InterPro" id="IPR000198">
    <property type="entry name" value="RhoGAP_dom"/>
</dbReference>
<dbReference type="SMART" id="SM00324">
    <property type="entry name" value="RhoGAP"/>
    <property type="match status" value="1"/>
</dbReference>
<proteinExistence type="predicted"/>
<organism evidence="5 6">
    <name type="scientific">Syncephalis pseudoplumigaleata</name>
    <dbReference type="NCBI Taxonomy" id="1712513"/>
    <lineage>
        <taxon>Eukaryota</taxon>
        <taxon>Fungi</taxon>
        <taxon>Fungi incertae sedis</taxon>
        <taxon>Zoopagomycota</taxon>
        <taxon>Zoopagomycotina</taxon>
        <taxon>Zoopagomycetes</taxon>
        <taxon>Zoopagales</taxon>
        <taxon>Piptocephalidaceae</taxon>
        <taxon>Syncephalis</taxon>
    </lineage>
</organism>
<dbReference type="GO" id="GO:0005886">
    <property type="term" value="C:plasma membrane"/>
    <property type="evidence" value="ECO:0007669"/>
    <property type="project" value="TreeGrafter"/>
</dbReference>
<dbReference type="PANTHER" id="PTHR23065">
    <property type="entry name" value="PROLINE-SERINE-THREONINE PHOSPHATASE INTERACTING PROTEIN 1"/>
    <property type="match status" value="1"/>
</dbReference>
<dbReference type="PROSITE" id="PS50186">
    <property type="entry name" value="DEP"/>
    <property type="match status" value="1"/>
</dbReference>
<dbReference type="Gene3D" id="1.10.10.10">
    <property type="entry name" value="Winged helix-like DNA-binding domain superfamily/Winged helix DNA-binding domain"/>
    <property type="match status" value="1"/>
</dbReference>
<name>A0A4P9Z5N5_9FUNG</name>
<evidence type="ECO:0000313" key="6">
    <source>
        <dbReference type="Proteomes" id="UP000278143"/>
    </source>
</evidence>
<feature type="domain" description="F-BAR" evidence="4">
    <location>
        <begin position="5"/>
        <end position="390"/>
    </location>
</feature>
<evidence type="ECO:0000313" key="5">
    <source>
        <dbReference type="EMBL" id="RKP27937.1"/>
    </source>
</evidence>
<dbReference type="Gene3D" id="1.20.1270.60">
    <property type="entry name" value="Arfaptin homology (AH) domain/BAR domain"/>
    <property type="match status" value="1"/>
</dbReference>
<dbReference type="PROSITE" id="PS50238">
    <property type="entry name" value="RHOGAP"/>
    <property type="match status" value="1"/>
</dbReference>
<dbReference type="InterPro" id="IPR031160">
    <property type="entry name" value="F_BAR_dom"/>
</dbReference>
<gene>
    <name evidence="5" type="ORF">SYNPS1DRAFT_11933</name>
</gene>
<dbReference type="InterPro" id="IPR027267">
    <property type="entry name" value="AH/BAR_dom_sf"/>
</dbReference>
<dbReference type="InterPro" id="IPR036388">
    <property type="entry name" value="WH-like_DNA-bd_sf"/>
</dbReference>
<dbReference type="EMBL" id="KZ989134">
    <property type="protein sequence ID" value="RKP27937.1"/>
    <property type="molecule type" value="Genomic_DNA"/>
</dbReference>
<evidence type="ECO:0000259" key="4">
    <source>
        <dbReference type="PROSITE" id="PS51741"/>
    </source>
</evidence>
<dbReference type="SUPFAM" id="SSF46785">
    <property type="entry name" value="Winged helix' DNA-binding domain"/>
    <property type="match status" value="1"/>
</dbReference>
<dbReference type="PANTHER" id="PTHR23065:SF17">
    <property type="entry name" value="RHO-GTPASE-ACTIVATING PROTEIN RGD2"/>
    <property type="match status" value="1"/>
</dbReference>
<dbReference type="InterPro" id="IPR000591">
    <property type="entry name" value="DEP_dom"/>
</dbReference>
<evidence type="ECO:0000259" key="2">
    <source>
        <dbReference type="PROSITE" id="PS50186"/>
    </source>
</evidence>
<dbReference type="Proteomes" id="UP000278143">
    <property type="component" value="Unassembled WGS sequence"/>
</dbReference>
<evidence type="ECO:0008006" key="7">
    <source>
        <dbReference type="Google" id="ProtNLM"/>
    </source>
</evidence>
<accession>A0A4P9Z5N5</accession>